<feature type="domain" description="Beta-trefoil DNA-binding" evidence="8">
    <location>
        <begin position="287"/>
        <end position="452"/>
    </location>
</feature>
<dbReference type="AlphaFoldDB" id="S9PWF6"/>
<proteinExistence type="inferred from homology"/>
<dbReference type="Gene3D" id="2.80.10.50">
    <property type="match status" value="1"/>
</dbReference>
<dbReference type="InterPro" id="IPR015351">
    <property type="entry name" value="RBP-J/Cbf11/Cbf12_DNA-bd"/>
</dbReference>
<evidence type="ECO:0000256" key="6">
    <source>
        <dbReference type="ARBA" id="ARBA00023242"/>
    </source>
</evidence>
<gene>
    <name evidence="9" type="ORF">SOCG_03749</name>
</gene>
<evidence type="ECO:0000259" key="7">
    <source>
        <dbReference type="SMART" id="SM01267"/>
    </source>
</evidence>
<keyword evidence="6" id="KW-0539">Nucleus</keyword>
<evidence type="ECO:0000256" key="1">
    <source>
        <dbReference type="ARBA" id="ARBA00004123"/>
    </source>
</evidence>
<keyword evidence="3" id="KW-0805">Transcription regulation</keyword>
<dbReference type="Proteomes" id="UP000016088">
    <property type="component" value="Unassembled WGS sequence"/>
</dbReference>
<dbReference type="GO" id="GO:0000978">
    <property type="term" value="F:RNA polymerase II cis-regulatory region sequence-specific DNA binding"/>
    <property type="evidence" value="ECO:0007669"/>
    <property type="project" value="EnsemblFungi"/>
</dbReference>
<dbReference type="SUPFAM" id="SSF110217">
    <property type="entry name" value="DNA-binding protein LAG-1 (CSL)"/>
    <property type="match status" value="1"/>
</dbReference>
<dbReference type="GO" id="GO:0001228">
    <property type="term" value="F:DNA-binding transcription activator activity, RNA polymerase II-specific"/>
    <property type="evidence" value="ECO:0007669"/>
    <property type="project" value="EnsemblFungi"/>
</dbReference>
<name>S9PWF6_SCHOY</name>
<keyword evidence="10" id="KW-1185">Reference proteome</keyword>
<keyword evidence="4" id="KW-0238">DNA-binding</keyword>
<dbReference type="Pfam" id="PF09271">
    <property type="entry name" value="LAG1-DNAbind"/>
    <property type="match status" value="1"/>
</dbReference>
<dbReference type="eggNOG" id="KOG3743">
    <property type="taxonomic scope" value="Eukaryota"/>
</dbReference>
<dbReference type="SUPFAM" id="SSF49417">
    <property type="entry name" value="p53-like transcription factors"/>
    <property type="match status" value="1"/>
</dbReference>
<keyword evidence="5" id="KW-0804">Transcription</keyword>
<dbReference type="Pfam" id="PF09270">
    <property type="entry name" value="BTD"/>
    <property type="match status" value="1"/>
</dbReference>
<organism evidence="9 10">
    <name type="scientific">Schizosaccharomyces octosporus (strain yFS286)</name>
    <name type="common">Fission yeast</name>
    <name type="synonym">Octosporomyces octosporus</name>
    <dbReference type="NCBI Taxonomy" id="483514"/>
    <lineage>
        <taxon>Eukaryota</taxon>
        <taxon>Fungi</taxon>
        <taxon>Dikarya</taxon>
        <taxon>Ascomycota</taxon>
        <taxon>Taphrinomycotina</taxon>
        <taxon>Schizosaccharomycetes</taxon>
        <taxon>Schizosaccharomycetales</taxon>
        <taxon>Schizosaccharomycetaceae</taxon>
        <taxon>Schizosaccharomyces</taxon>
    </lineage>
</organism>
<dbReference type="HOGENOM" id="CLU_455048_0_0_1"/>
<dbReference type="InterPro" id="IPR008967">
    <property type="entry name" value="p53-like_TF_DNA-bd_sf"/>
</dbReference>
<dbReference type="InterPro" id="IPR036358">
    <property type="entry name" value="BTD_sf"/>
</dbReference>
<dbReference type="InterPro" id="IPR040159">
    <property type="entry name" value="CLS_fam"/>
</dbReference>
<accession>S9PWF6</accession>
<sequence>MMTDFDGWNVKDSENDPFSLDSTKIEKLKNELILRGDFDLDQNNNQAVNSEAVPIQVLSLFSAVNSALTNVEKTETDSSHIQAKLEDDPKSRVFDSHSGVPVNRGSRKRKNIEELVSRDSTQDLISKNLNLLYRYKLDKRVDIRLNEVNKNVNNGGSQYIKITCRHASVIQKSYGSEKRFLCPPPILMIDGPFQSLLGISFRVEISIINEEGQYSQTVGEVYNNQRCMVFRSLHVSSLAAAKSRNLKLSIDFFSTITDQKVSHFVTSPIDVVSKPAKKGTKSKVSHITLRSGSIINLYNRINSQTVRTKYTTLENGNFCLRSDGWAPLRIHLISTSAESNVEGMINNSLEAVPIRYGSVVQLQDESSQIMSDPLIIRRVEKDEIAQDDGYVNQMHRIVLESSTTLSANLAFGFRDTKNAFMQDDQVQSRWFLGATSAQCKNLPNEAVVPVEWEPIQTLNDGLVKIRDSVCWTIVGISQCDCSILRPLQNQTSLRQLNLPYVKAPPVYSPSNKSLELTVAGFSPDLQIWLGKLGPFDYTILDGTEKKPSMYVRILVSMNYICTEVMASNVLPLLFVYSDGTVVSGGYDITLPSRHLLGKSL</sequence>
<evidence type="ECO:0000313" key="10">
    <source>
        <dbReference type="Proteomes" id="UP000016088"/>
    </source>
</evidence>
<dbReference type="Gene3D" id="2.60.40.1450">
    <property type="entry name" value="LAG1, DNA binding domain"/>
    <property type="match status" value="1"/>
</dbReference>
<dbReference type="OrthoDB" id="5600360at2759"/>
<dbReference type="EMBL" id="KE503207">
    <property type="protein sequence ID" value="EPX71813.1"/>
    <property type="molecule type" value="Genomic_DNA"/>
</dbReference>
<dbReference type="VEuPathDB" id="FungiDB:SOCG_03749"/>
<dbReference type="InterPro" id="IPR015350">
    <property type="entry name" value="Beta-trefoil_DNA-bd_dom"/>
</dbReference>
<evidence type="ECO:0000313" key="9">
    <source>
        <dbReference type="EMBL" id="EPX71813.1"/>
    </source>
</evidence>
<dbReference type="GO" id="GO:0005634">
    <property type="term" value="C:nucleus"/>
    <property type="evidence" value="ECO:0007669"/>
    <property type="project" value="UniProtKB-SubCell"/>
</dbReference>
<evidence type="ECO:0000259" key="8">
    <source>
        <dbReference type="SMART" id="SM01268"/>
    </source>
</evidence>
<evidence type="ECO:0000256" key="4">
    <source>
        <dbReference type="ARBA" id="ARBA00023125"/>
    </source>
</evidence>
<evidence type="ECO:0000256" key="3">
    <source>
        <dbReference type="ARBA" id="ARBA00023015"/>
    </source>
</evidence>
<evidence type="ECO:0000256" key="5">
    <source>
        <dbReference type="ARBA" id="ARBA00023163"/>
    </source>
</evidence>
<dbReference type="RefSeq" id="XP_013019113.1">
    <property type="nucleotide sequence ID" value="XM_013163659.1"/>
</dbReference>
<dbReference type="InterPro" id="IPR037095">
    <property type="entry name" value="RBP-J/Cbf11_DNA-bd_sf"/>
</dbReference>
<dbReference type="GeneID" id="25032717"/>
<dbReference type="PANTHER" id="PTHR10665">
    <property type="entry name" value="RECOMBINING BINDING PROTEIN SUPPRESSOR OF HAIRLESS"/>
    <property type="match status" value="1"/>
</dbReference>
<protein>
    <submittedName>
        <fullName evidence="9">CBF1/Su(H)/LAG-1 family transcription factor Cbf11</fullName>
    </submittedName>
</protein>
<dbReference type="OMA" id="VQGEHFH"/>
<dbReference type="GO" id="GO:0000785">
    <property type="term" value="C:chromatin"/>
    <property type="evidence" value="ECO:0007669"/>
    <property type="project" value="EnsemblFungi"/>
</dbReference>
<feature type="domain" description="RBP-J/Cbf11/Cbf12 DNA binding" evidence="7">
    <location>
        <begin position="161"/>
        <end position="286"/>
    </location>
</feature>
<dbReference type="GO" id="GO:0019216">
    <property type="term" value="P:regulation of lipid metabolic process"/>
    <property type="evidence" value="ECO:0007669"/>
    <property type="project" value="EnsemblFungi"/>
</dbReference>
<reference evidence="9 10" key="1">
    <citation type="journal article" date="2011" name="Science">
        <title>Comparative functional genomics of the fission yeasts.</title>
        <authorList>
            <person name="Rhind N."/>
            <person name="Chen Z."/>
            <person name="Yassour M."/>
            <person name="Thompson D.A."/>
            <person name="Haas B.J."/>
            <person name="Habib N."/>
            <person name="Wapinski I."/>
            <person name="Roy S."/>
            <person name="Lin M.F."/>
            <person name="Heiman D.I."/>
            <person name="Young S.K."/>
            <person name="Furuya K."/>
            <person name="Guo Y."/>
            <person name="Pidoux A."/>
            <person name="Chen H.M."/>
            <person name="Robbertse B."/>
            <person name="Goldberg J.M."/>
            <person name="Aoki K."/>
            <person name="Bayne E.H."/>
            <person name="Berlin A.M."/>
            <person name="Desjardins C.A."/>
            <person name="Dobbs E."/>
            <person name="Dukaj L."/>
            <person name="Fan L."/>
            <person name="FitzGerald M.G."/>
            <person name="French C."/>
            <person name="Gujja S."/>
            <person name="Hansen K."/>
            <person name="Keifenheim D."/>
            <person name="Levin J.Z."/>
            <person name="Mosher R.A."/>
            <person name="Mueller C.A."/>
            <person name="Pfiffner J."/>
            <person name="Priest M."/>
            <person name="Russ C."/>
            <person name="Smialowska A."/>
            <person name="Swoboda P."/>
            <person name="Sykes S.M."/>
            <person name="Vaughn M."/>
            <person name="Vengrova S."/>
            <person name="Yoder R."/>
            <person name="Zeng Q."/>
            <person name="Allshire R."/>
            <person name="Baulcombe D."/>
            <person name="Birren B.W."/>
            <person name="Brown W."/>
            <person name="Ekwall K."/>
            <person name="Kellis M."/>
            <person name="Leatherwood J."/>
            <person name="Levin H."/>
            <person name="Margalit H."/>
            <person name="Martienssen R."/>
            <person name="Nieduszynski C.A."/>
            <person name="Spatafora J.W."/>
            <person name="Friedman N."/>
            <person name="Dalgaard J.Z."/>
            <person name="Baumann P."/>
            <person name="Niki H."/>
            <person name="Regev A."/>
            <person name="Nusbaum C."/>
        </authorList>
    </citation>
    <scope>NUCLEOTIDE SEQUENCE [LARGE SCALE GENOMIC DNA]</scope>
    <source>
        <strain evidence="10">yFS286</strain>
    </source>
</reference>
<dbReference type="SMART" id="SM01268">
    <property type="entry name" value="BTD"/>
    <property type="match status" value="1"/>
</dbReference>
<comment type="similarity">
    <text evidence="2">Belongs to the Su(H) family.</text>
</comment>
<dbReference type="SMART" id="SM01267">
    <property type="entry name" value="LAG1_DNAbind"/>
    <property type="match status" value="1"/>
</dbReference>
<evidence type="ECO:0000256" key="2">
    <source>
        <dbReference type="ARBA" id="ARBA00009704"/>
    </source>
</evidence>
<comment type="subcellular location">
    <subcellularLocation>
        <location evidence="1">Nucleus</location>
    </subcellularLocation>
</comment>